<sequence>NVCAVYVYRLCKRIYSKDVLDGQGGLNAAGRWHNQGHRVVYCTSSEALAVLELRVDLGSYVPRSPYVMHTIDVPDGIITELGAEALPLGWDAVPHTGTSRAVGDEWVESARSVALRVPSIHTETDRNLLLNPVHGEFGRVRVLAHRIYRFDH</sequence>
<dbReference type="InterPro" id="IPR014914">
    <property type="entry name" value="RES_dom"/>
</dbReference>
<organism evidence="2">
    <name type="scientific">mine drainage metagenome</name>
    <dbReference type="NCBI Taxonomy" id="410659"/>
    <lineage>
        <taxon>unclassified sequences</taxon>
        <taxon>metagenomes</taxon>
        <taxon>ecological metagenomes</taxon>
    </lineage>
</organism>
<reference evidence="2" key="2">
    <citation type="journal article" date="2014" name="ISME J.">
        <title>Microbial stratification in low pH oxic and suboxic macroscopic growths along an acid mine drainage.</title>
        <authorList>
            <person name="Mendez-Garcia C."/>
            <person name="Mesa V."/>
            <person name="Sprenger R.R."/>
            <person name="Richter M."/>
            <person name="Diez M.S."/>
            <person name="Solano J."/>
            <person name="Bargiela R."/>
            <person name="Golyshina O.V."/>
            <person name="Manteca A."/>
            <person name="Ramos J.L."/>
            <person name="Gallego J.R."/>
            <person name="Llorente I."/>
            <person name="Martins Dos Santos V.A."/>
            <person name="Jensen O.N."/>
            <person name="Pelaez A.I."/>
            <person name="Sanchez J."/>
            <person name="Ferrer M."/>
        </authorList>
    </citation>
    <scope>NUCLEOTIDE SEQUENCE</scope>
</reference>
<accession>T1AN47</accession>
<proteinExistence type="predicted"/>
<name>T1AN47_9ZZZZ</name>
<protein>
    <submittedName>
        <fullName evidence="2">RES domain protein</fullName>
    </submittedName>
</protein>
<comment type="caution">
    <text evidence="2">The sequence shown here is derived from an EMBL/GenBank/DDBJ whole genome shotgun (WGS) entry which is preliminary data.</text>
</comment>
<reference evidence="2" key="1">
    <citation type="submission" date="2013-08" db="EMBL/GenBank/DDBJ databases">
        <authorList>
            <person name="Mendez C."/>
            <person name="Richter M."/>
            <person name="Ferrer M."/>
            <person name="Sanchez J."/>
        </authorList>
    </citation>
    <scope>NUCLEOTIDE SEQUENCE</scope>
</reference>
<feature type="domain" description="RES" evidence="1">
    <location>
        <begin position="19"/>
        <end position="144"/>
    </location>
</feature>
<dbReference type="EMBL" id="AUZZ01002824">
    <property type="protein sequence ID" value="EQD58812.1"/>
    <property type="molecule type" value="Genomic_DNA"/>
</dbReference>
<dbReference type="Pfam" id="PF08808">
    <property type="entry name" value="RES"/>
    <property type="match status" value="1"/>
</dbReference>
<evidence type="ECO:0000259" key="1">
    <source>
        <dbReference type="SMART" id="SM00953"/>
    </source>
</evidence>
<dbReference type="AlphaFoldDB" id="T1AN47"/>
<evidence type="ECO:0000313" key="2">
    <source>
        <dbReference type="EMBL" id="EQD58812.1"/>
    </source>
</evidence>
<gene>
    <name evidence="2" type="ORF">B2A_04224</name>
</gene>
<dbReference type="SMART" id="SM00953">
    <property type="entry name" value="RES"/>
    <property type="match status" value="1"/>
</dbReference>
<feature type="non-terminal residue" evidence="2">
    <location>
        <position position="1"/>
    </location>
</feature>